<dbReference type="Gene3D" id="3.10.50.40">
    <property type="match status" value="2"/>
</dbReference>
<organism evidence="9 10">
    <name type="scientific">Luteimonas lutimaris</name>
    <dbReference type="NCBI Taxonomy" id="698645"/>
    <lineage>
        <taxon>Bacteria</taxon>
        <taxon>Pseudomonadati</taxon>
        <taxon>Pseudomonadota</taxon>
        <taxon>Gammaproteobacteria</taxon>
        <taxon>Lysobacterales</taxon>
        <taxon>Lysobacteraceae</taxon>
        <taxon>Luteimonas</taxon>
    </lineage>
</organism>
<comment type="domain">
    <text evidence="7">The PPIase activity resides only in the second parvulin domain. The N-terminal region and the C-terminal tail are necessary and sufficient for the chaperone activity of SurA. The PPIase activity is dispensable for SurA to function as a chaperone. The N-terminal region and the C-terminal tail are also required for porin recognition.</text>
</comment>
<dbReference type="Pfam" id="PF09312">
    <property type="entry name" value="SurA_N"/>
    <property type="match status" value="1"/>
</dbReference>
<comment type="subcellular location">
    <subcellularLocation>
        <location evidence="7">Periplasm</location>
    </subcellularLocation>
    <text evidence="7">Is capable of associating with the outer membrane.</text>
</comment>
<dbReference type="InterPro" id="IPR023034">
    <property type="entry name" value="PPIase_SurA"/>
</dbReference>
<comment type="function">
    <text evidence="7">Chaperone involved in the correct folding and assembly of outer membrane proteins. Recognizes specific patterns of aromatic residues and the orientation of their side chains, which are found more frequently in integral outer membrane proteins. May act in both early periplasmic and late outer membrane-associated steps of protein maturation.</text>
</comment>
<dbReference type="EC" id="5.2.1.8" evidence="7"/>
<dbReference type="PANTHER" id="PTHR47637:SF1">
    <property type="entry name" value="CHAPERONE SURA"/>
    <property type="match status" value="1"/>
</dbReference>
<keyword evidence="1 7" id="KW-0732">Signal</keyword>
<dbReference type="RefSeq" id="WP_344758597.1">
    <property type="nucleotide sequence ID" value="NZ_BAAAZU010000003.1"/>
</dbReference>
<keyword evidence="3 7" id="KW-0574">Periplasm</keyword>
<evidence type="ECO:0000313" key="10">
    <source>
        <dbReference type="Proteomes" id="UP001501727"/>
    </source>
</evidence>
<evidence type="ECO:0000256" key="1">
    <source>
        <dbReference type="ARBA" id="ARBA00022729"/>
    </source>
</evidence>
<accession>A0ABP7MBI1</accession>
<comment type="catalytic activity">
    <reaction evidence="7">
        <text>[protein]-peptidylproline (omega=180) = [protein]-peptidylproline (omega=0)</text>
        <dbReference type="Rhea" id="RHEA:16237"/>
        <dbReference type="Rhea" id="RHEA-COMP:10747"/>
        <dbReference type="Rhea" id="RHEA-COMP:10748"/>
        <dbReference type="ChEBI" id="CHEBI:83833"/>
        <dbReference type="ChEBI" id="CHEBI:83834"/>
        <dbReference type="EC" id="5.2.1.8"/>
    </reaction>
</comment>
<dbReference type="Pfam" id="PF00639">
    <property type="entry name" value="Rotamase"/>
    <property type="match status" value="2"/>
</dbReference>
<dbReference type="InterPro" id="IPR000297">
    <property type="entry name" value="PPIase_PpiC"/>
</dbReference>
<dbReference type="GO" id="GO:0016853">
    <property type="term" value="F:isomerase activity"/>
    <property type="evidence" value="ECO:0007669"/>
    <property type="project" value="UniProtKB-KW"/>
</dbReference>
<comment type="caution">
    <text evidence="9">The sequence shown here is derived from an EMBL/GenBank/DDBJ whole genome shotgun (WGS) entry which is preliminary data.</text>
</comment>
<dbReference type="InterPro" id="IPR027304">
    <property type="entry name" value="Trigger_fact/SurA_dom_sf"/>
</dbReference>
<dbReference type="Proteomes" id="UP001501727">
    <property type="component" value="Unassembled WGS sequence"/>
</dbReference>
<protein>
    <recommendedName>
        <fullName evidence="7">Chaperone SurA</fullName>
    </recommendedName>
    <alternativeName>
        <fullName evidence="7">Peptidyl-prolyl cis-trans isomerase SurA</fullName>
        <shortName evidence="7">PPIase SurA</shortName>
        <ecNumber evidence="7">5.2.1.8</ecNumber>
    </alternativeName>
    <alternativeName>
        <fullName evidence="7">Rotamase SurA</fullName>
    </alternativeName>
</protein>
<feature type="chain" id="PRO_5044940113" description="Chaperone SurA" evidence="7">
    <location>
        <begin position="22"/>
        <end position="433"/>
    </location>
</feature>
<keyword evidence="5 7" id="KW-0143">Chaperone</keyword>
<evidence type="ECO:0000256" key="6">
    <source>
        <dbReference type="ARBA" id="ARBA00023235"/>
    </source>
</evidence>
<feature type="domain" description="PpiC" evidence="8">
    <location>
        <begin position="283"/>
        <end position="379"/>
    </location>
</feature>
<dbReference type="InterPro" id="IPR023058">
    <property type="entry name" value="PPIase_PpiC_CS"/>
</dbReference>
<evidence type="ECO:0000259" key="8">
    <source>
        <dbReference type="PROSITE" id="PS50198"/>
    </source>
</evidence>
<gene>
    <name evidence="7" type="primary">surA</name>
    <name evidence="9" type="ORF">GCM10022229_07620</name>
</gene>
<evidence type="ECO:0000256" key="5">
    <source>
        <dbReference type="ARBA" id="ARBA00023186"/>
    </source>
</evidence>
<feature type="signal peptide" evidence="7">
    <location>
        <begin position="1"/>
        <end position="21"/>
    </location>
</feature>
<feature type="domain" description="PpiC" evidence="8">
    <location>
        <begin position="168"/>
        <end position="270"/>
    </location>
</feature>
<evidence type="ECO:0000256" key="4">
    <source>
        <dbReference type="ARBA" id="ARBA00023110"/>
    </source>
</evidence>
<evidence type="ECO:0000256" key="2">
    <source>
        <dbReference type="ARBA" id="ARBA00022737"/>
    </source>
</evidence>
<keyword evidence="2 7" id="KW-0677">Repeat</keyword>
<dbReference type="InterPro" id="IPR046357">
    <property type="entry name" value="PPIase_dom_sf"/>
</dbReference>
<name>A0ABP7MBI1_9GAMM</name>
<keyword evidence="4 7" id="KW-0697">Rotamase</keyword>
<dbReference type="HAMAP" id="MF_01183">
    <property type="entry name" value="Chaperone_SurA"/>
    <property type="match status" value="1"/>
</dbReference>
<keyword evidence="10" id="KW-1185">Reference proteome</keyword>
<sequence precursor="true">MKTPNAFFLAVALLFGTAAHAQQVEPLDSIAAVVDEDVILKSELDLALNNVLAQYVGREDQLPPREILQRQVLERLILLHLQTARAADMGVRVGDSEIDNAVANIAQQNNLTQDQLRQQLASDGMSYDDFRNSLRDEMLSQQLRQRFAQTRISVSDAEVDAALASENSEQYHLAHILVSLPDGATPEQISLGQQKVDGIKNLLDKGEMTFAAAAVRYSDSPNALEGGDLGWRSLDEIPAAFATTIRGLQDGQVVGPVRGPSGFQLLQLVEKRSADQSAGAQTVTQYRARHILVRRADEAEAKALADTLRARIAGGADFAEVAAENSDDAFSKDKGGELGWFTQDQFGPEFGAQVASLQDGQVSAPFKTQAGWHILQREETRQTDVTDDNRRAQMRERIGQRKLEDEWNRFLREMRSEAYVDIRTGTPAAATGN</sequence>
<evidence type="ECO:0000256" key="3">
    <source>
        <dbReference type="ARBA" id="ARBA00022764"/>
    </source>
</evidence>
<evidence type="ECO:0000313" key="9">
    <source>
        <dbReference type="EMBL" id="GAA3916837.1"/>
    </source>
</evidence>
<dbReference type="InterPro" id="IPR050280">
    <property type="entry name" value="OMP_Chaperone_SurA"/>
</dbReference>
<dbReference type="PROSITE" id="PS50198">
    <property type="entry name" value="PPIC_PPIASE_2"/>
    <property type="match status" value="2"/>
</dbReference>
<dbReference type="InterPro" id="IPR015391">
    <property type="entry name" value="SurA_N"/>
</dbReference>
<dbReference type="SUPFAM" id="SSF109998">
    <property type="entry name" value="Triger factor/SurA peptide-binding domain-like"/>
    <property type="match status" value="1"/>
</dbReference>
<dbReference type="Gene3D" id="1.10.4030.10">
    <property type="entry name" value="Porin chaperone SurA, peptide-binding domain"/>
    <property type="match status" value="1"/>
</dbReference>
<keyword evidence="6 7" id="KW-0413">Isomerase</keyword>
<dbReference type="PANTHER" id="PTHR47637">
    <property type="entry name" value="CHAPERONE SURA"/>
    <property type="match status" value="1"/>
</dbReference>
<evidence type="ECO:0000256" key="7">
    <source>
        <dbReference type="HAMAP-Rule" id="MF_01183"/>
    </source>
</evidence>
<dbReference type="PROSITE" id="PS01096">
    <property type="entry name" value="PPIC_PPIASE_1"/>
    <property type="match status" value="1"/>
</dbReference>
<dbReference type="SUPFAM" id="SSF54534">
    <property type="entry name" value="FKBP-like"/>
    <property type="match status" value="2"/>
</dbReference>
<proteinExistence type="inferred from homology"/>
<dbReference type="EMBL" id="BAAAZU010000003">
    <property type="protein sequence ID" value="GAA3916837.1"/>
    <property type="molecule type" value="Genomic_DNA"/>
</dbReference>
<reference evidence="10" key="1">
    <citation type="journal article" date="2019" name="Int. J. Syst. Evol. Microbiol.">
        <title>The Global Catalogue of Microorganisms (GCM) 10K type strain sequencing project: providing services to taxonomists for standard genome sequencing and annotation.</title>
        <authorList>
            <consortium name="The Broad Institute Genomics Platform"/>
            <consortium name="The Broad Institute Genome Sequencing Center for Infectious Disease"/>
            <person name="Wu L."/>
            <person name="Ma J."/>
        </authorList>
    </citation>
    <scope>NUCLEOTIDE SEQUENCE [LARGE SCALE GENOMIC DNA]</scope>
    <source>
        <strain evidence="10">JCM 16916</strain>
    </source>
</reference>